<dbReference type="PANTHER" id="PTHR20958:SF6">
    <property type="entry name" value="GLYCINE N-ACYLTRANSFERASE-LIKE PROTEIN"/>
    <property type="match status" value="1"/>
</dbReference>
<gene>
    <name evidence="1" type="ORF">N0V89_011923</name>
</gene>
<evidence type="ECO:0000313" key="2">
    <source>
        <dbReference type="Proteomes" id="UP001140513"/>
    </source>
</evidence>
<comment type="caution">
    <text evidence="1">The sequence shown here is derived from an EMBL/GenBank/DDBJ whole genome shotgun (WGS) entry which is preliminary data.</text>
</comment>
<dbReference type="InterPro" id="IPR016181">
    <property type="entry name" value="Acyl_CoA_acyltransferase"/>
</dbReference>
<protein>
    <recommendedName>
        <fullName evidence="3">FR47-like domain-containing protein</fullName>
    </recommendedName>
</protein>
<evidence type="ECO:0000313" key="1">
    <source>
        <dbReference type="EMBL" id="KAJ4345788.1"/>
    </source>
</evidence>
<dbReference type="GeneID" id="80915453"/>
<dbReference type="OrthoDB" id="61870at2759"/>
<dbReference type="PANTHER" id="PTHR20958">
    <property type="entry name" value="GLYCINE N-ACYLTRANSFERASE-LIKE PROTEIN"/>
    <property type="match status" value="1"/>
</dbReference>
<dbReference type="AlphaFoldDB" id="A0A9W8XBG1"/>
<accession>A0A9W8XBG1</accession>
<dbReference type="Proteomes" id="UP001140513">
    <property type="component" value="Unassembled WGS sequence"/>
</dbReference>
<dbReference type="RefSeq" id="XP_056065952.1">
    <property type="nucleotide sequence ID" value="XM_056220649.1"/>
</dbReference>
<sequence length="349" mass="39029">MQVYEHPASSTLQAALKSTLPHSISLSYRTKHPNRTKDAHVLASFPPNTTTENLPRCWAAAYFDRSMRPETELWIFTTGEIPEHYTSPDQKKGDQEFCPECRKAVLSLIDYMSRLPIPPLHPESEPALELARQHEQEFPQRGPDAKYPPGPGLYMRHLLIPTVVTLGACHQQVVKVLAEAGILCKEFPGPEAELNKFWFKVSDLPRTKDLPEELRWGEMRETDMAIVQTRTSIPRTTRTLMSLKSVGVFERSTDRPVAWTFLGLDGSLTTLHTEPEWRGKGIAKAVAVKIFMEHAPGLAVDEVGDAWAHADVYLGNVQSESVCRSLGGKPSVKILWVRIDIGKGTGSRA</sequence>
<organism evidence="1 2">
    <name type="scientific">Didymosphaeria variabile</name>
    <dbReference type="NCBI Taxonomy" id="1932322"/>
    <lineage>
        <taxon>Eukaryota</taxon>
        <taxon>Fungi</taxon>
        <taxon>Dikarya</taxon>
        <taxon>Ascomycota</taxon>
        <taxon>Pezizomycotina</taxon>
        <taxon>Dothideomycetes</taxon>
        <taxon>Pleosporomycetidae</taxon>
        <taxon>Pleosporales</taxon>
        <taxon>Massarineae</taxon>
        <taxon>Didymosphaeriaceae</taxon>
        <taxon>Didymosphaeria</taxon>
    </lineage>
</organism>
<evidence type="ECO:0008006" key="3">
    <source>
        <dbReference type="Google" id="ProtNLM"/>
    </source>
</evidence>
<reference evidence="1" key="1">
    <citation type="submission" date="2022-10" db="EMBL/GenBank/DDBJ databases">
        <title>Tapping the CABI collections for fungal endophytes: first genome assemblies for Collariella, Neodidymelliopsis, Ascochyta clinopodiicola, Didymella pomorum, Didymosphaeria variabile, Neocosmospora piperis and Neocucurbitaria cava.</title>
        <authorList>
            <person name="Hill R."/>
        </authorList>
    </citation>
    <scope>NUCLEOTIDE SEQUENCE</scope>
    <source>
        <strain evidence="1">IMI 356815</strain>
    </source>
</reference>
<proteinExistence type="predicted"/>
<dbReference type="SUPFAM" id="SSF55729">
    <property type="entry name" value="Acyl-CoA N-acyltransferases (Nat)"/>
    <property type="match status" value="1"/>
</dbReference>
<name>A0A9W8XBG1_9PLEO</name>
<dbReference type="EMBL" id="JAPEUX010000009">
    <property type="protein sequence ID" value="KAJ4345788.1"/>
    <property type="molecule type" value="Genomic_DNA"/>
</dbReference>
<keyword evidence="2" id="KW-1185">Reference proteome</keyword>
<dbReference type="InterPro" id="IPR053225">
    <property type="entry name" value="Acyl-CoA_N-acyltransferase"/>
</dbReference>
<dbReference type="Gene3D" id="3.40.630.30">
    <property type="match status" value="1"/>
</dbReference>